<name>A0AAW5WDP2_9ENTR</name>
<comment type="caution">
    <text evidence="1">The sequence shown here is derived from an EMBL/GenBank/DDBJ whole genome shotgun (WGS) entry which is preliminary data.</text>
</comment>
<evidence type="ECO:0008006" key="3">
    <source>
        <dbReference type="Google" id="ProtNLM"/>
    </source>
</evidence>
<sequence>IKTLVTSEVYMNYFKMLFATLTLATSISTAISKDLPASCMTISDQTNTPGEMGVTITNNCGECAIGRVNTFLNGNVLNFDGNLTLQPNQSSRQTVQLNKGFGTYQIKVLDVKSCN</sequence>
<protein>
    <recommendedName>
        <fullName evidence="3">Fimbrial protein</fullName>
    </recommendedName>
</protein>
<dbReference type="EMBL" id="JANDBG010000022">
    <property type="protein sequence ID" value="MCX9003890.1"/>
    <property type="molecule type" value="Genomic_DNA"/>
</dbReference>
<dbReference type="AlphaFoldDB" id="A0AAW5WDP2"/>
<dbReference type="RefSeq" id="WP_267449391.1">
    <property type="nucleotide sequence ID" value="NZ_JANDBG010000022.1"/>
</dbReference>
<evidence type="ECO:0000313" key="2">
    <source>
        <dbReference type="Proteomes" id="UP001207430"/>
    </source>
</evidence>
<feature type="non-terminal residue" evidence="1">
    <location>
        <position position="1"/>
    </location>
</feature>
<proteinExistence type="predicted"/>
<accession>A0AAW5WDP2</accession>
<evidence type="ECO:0000313" key="1">
    <source>
        <dbReference type="EMBL" id="MCX9003890.1"/>
    </source>
</evidence>
<gene>
    <name evidence="1" type="ORF">NLN86_19860</name>
</gene>
<dbReference type="Proteomes" id="UP001207430">
    <property type="component" value="Unassembled WGS sequence"/>
</dbReference>
<reference evidence="1" key="1">
    <citation type="submission" date="2022-07" db="EMBL/GenBank/DDBJ databases">
        <title>Genome Sequence of Citrobacter portucalensis from Edible Snails.</title>
        <authorList>
            <person name="Okafor A.C."/>
            <person name="Ogbo F.C."/>
            <person name="Ruppitsch W."/>
            <person name="Allerberger F."/>
        </authorList>
    </citation>
    <scope>NUCLEOTIDE SEQUENCE</scope>
    <source>
        <strain evidence="1">Igbk 7</strain>
    </source>
</reference>
<organism evidence="1 2">
    <name type="scientific">Citrobacter portucalensis</name>
    <dbReference type="NCBI Taxonomy" id="1639133"/>
    <lineage>
        <taxon>Bacteria</taxon>
        <taxon>Pseudomonadati</taxon>
        <taxon>Pseudomonadota</taxon>
        <taxon>Gammaproteobacteria</taxon>
        <taxon>Enterobacterales</taxon>
        <taxon>Enterobacteriaceae</taxon>
        <taxon>Citrobacter</taxon>
        <taxon>Citrobacter freundii complex</taxon>
    </lineage>
</organism>